<reference evidence="6 7" key="1">
    <citation type="journal article" date="2015" name="PLoS ONE">
        <title>Rice-Infecting Pseudomonas Genomes Are Highly Accessorized and Harbor Multiple Putative Virulence Mechanisms to Cause Sheath Brown Rot.</title>
        <authorList>
            <person name="Quibod I.L."/>
            <person name="Grande G."/>
            <person name="Oreiro E.G."/>
            <person name="Borja F.N."/>
            <person name="Dossa G.S."/>
            <person name="Mauleon R."/>
            <person name="Cruz C.V."/>
            <person name="Oliva R."/>
        </authorList>
    </citation>
    <scope>NUCLEOTIDE SEQUENCE [LARGE SCALE GENOMIC DNA]</scope>
    <source>
        <strain evidence="6 7">IRRI 6609</strain>
    </source>
</reference>
<keyword evidence="3" id="KW-0862">Zinc</keyword>
<dbReference type="InterPro" id="IPR000962">
    <property type="entry name" value="Znf_DskA_TraR"/>
</dbReference>
<dbReference type="Pfam" id="PF01258">
    <property type="entry name" value="zf-dskA_traR"/>
    <property type="match status" value="1"/>
</dbReference>
<dbReference type="PANTHER" id="PTHR38777">
    <property type="entry name" value="FELS-2 PROPHAGE PROTEIN"/>
    <property type="match status" value="1"/>
</dbReference>
<dbReference type="PATRIC" id="fig|50340.43.peg.6069"/>
<dbReference type="PRINTS" id="PR00618">
    <property type="entry name" value="DKSAZNFINGER"/>
</dbReference>
<dbReference type="InterPro" id="IPR012783">
    <property type="entry name" value="Znf_C4_TraR"/>
</dbReference>
<dbReference type="RefSeq" id="WP_054062930.1">
    <property type="nucleotide sequence ID" value="NZ_CP162519.1"/>
</dbReference>
<gene>
    <name evidence="6" type="ORF">PF66_02681</name>
</gene>
<proteinExistence type="predicted"/>
<evidence type="ECO:0000313" key="7">
    <source>
        <dbReference type="Proteomes" id="UP000037931"/>
    </source>
</evidence>
<evidence type="ECO:0000256" key="2">
    <source>
        <dbReference type="ARBA" id="ARBA00022771"/>
    </source>
</evidence>
<dbReference type="GO" id="GO:0008270">
    <property type="term" value="F:zinc ion binding"/>
    <property type="evidence" value="ECO:0007669"/>
    <property type="project" value="UniProtKB-KW"/>
</dbReference>
<keyword evidence="7" id="KW-1185">Reference proteome</keyword>
<dbReference type="STRING" id="50340.PF66_02681"/>
<dbReference type="Gene3D" id="1.20.120.910">
    <property type="entry name" value="DksA, coiled-coil domain"/>
    <property type="match status" value="1"/>
</dbReference>
<dbReference type="AlphaFoldDB" id="A0A0N0E3Y8"/>
<accession>A0A0N0E3Y8</accession>
<dbReference type="OrthoDB" id="962301at2"/>
<feature type="domain" description="Zinc finger DksA/TraR C4-type" evidence="5">
    <location>
        <begin position="36"/>
        <end position="67"/>
    </location>
</feature>
<feature type="zinc finger region" description="dksA C4-type" evidence="4">
    <location>
        <begin position="37"/>
        <end position="61"/>
    </location>
</feature>
<comment type="caution">
    <text evidence="6">The sequence shown here is derived from an EMBL/GenBank/DDBJ whole genome shotgun (WGS) entry which is preliminary data.</text>
</comment>
<dbReference type="SUPFAM" id="SSF57716">
    <property type="entry name" value="Glucocorticoid receptor-like (DNA-binding domain)"/>
    <property type="match status" value="1"/>
</dbReference>
<dbReference type="NCBIfam" id="TIGR02419">
    <property type="entry name" value="C4_traR_proteo"/>
    <property type="match status" value="1"/>
</dbReference>
<evidence type="ECO:0000256" key="3">
    <source>
        <dbReference type="ARBA" id="ARBA00022833"/>
    </source>
</evidence>
<dbReference type="PANTHER" id="PTHR38777:SF1">
    <property type="entry name" value="DNAK SUPPRESSOR PROTEIN"/>
    <property type="match status" value="1"/>
</dbReference>
<dbReference type="InterPro" id="IPR020460">
    <property type="entry name" value="Znf_C4-type_bac"/>
</dbReference>
<dbReference type="GO" id="GO:1900378">
    <property type="term" value="P:positive regulation of secondary metabolite biosynthetic process"/>
    <property type="evidence" value="ECO:0007669"/>
    <property type="project" value="TreeGrafter"/>
</dbReference>
<dbReference type="PROSITE" id="PS01102">
    <property type="entry name" value="ZF_DKSA_1"/>
    <property type="match status" value="1"/>
</dbReference>
<keyword evidence="2" id="KW-0863">Zinc-finger</keyword>
<dbReference type="PROSITE" id="PS51128">
    <property type="entry name" value="ZF_DKSA_2"/>
    <property type="match status" value="1"/>
</dbReference>
<evidence type="ECO:0000256" key="4">
    <source>
        <dbReference type="PROSITE-ProRule" id="PRU00510"/>
    </source>
</evidence>
<name>A0A0N0E3Y8_9PSED</name>
<protein>
    <submittedName>
        <fullName evidence="6">Transcriptional regulator, TraR/DksA family</fullName>
    </submittedName>
</protein>
<organism evidence="6 7">
    <name type="scientific">Pseudomonas asplenii</name>
    <dbReference type="NCBI Taxonomy" id="53407"/>
    <lineage>
        <taxon>Bacteria</taxon>
        <taxon>Pseudomonadati</taxon>
        <taxon>Pseudomonadota</taxon>
        <taxon>Gammaproteobacteria</taxon>
        <taxon>Pseudomonadales</taxon>
        <taxon>Pseudomonadaceae</taxon>
        <taxon>Pseudomonas</taxon>
    </lineage>
</organism>
<evidence type="ECO:0000313" key="6">
    <source>
        <dbReference type="EMBL" id="KPA90620.1"/>
    </source>
</evidence>
<keyword evidence="1" id="KW-0479">Metal-binding</keyword>
<dbReference type="InterPro" id="IPR020458">
    <property type="entry name" value="Znf_DskA_TraR_CS"/>
</dbReference>
<sequence length="71" mass="7782">MDDLDRASEVEEANRDAALAAHLARSHRPIGNSATHCEDCGSDIPEGRRLAIPGVLLCIDCQSIHERMSRK</sequence>
<evidence type="ECO:0000256" key="1">
    <source>
        <dbReference type="ARBA" id="ARBA00022723"/>
    </source>
</evidence>
<evidence type="ECO:0000259" key="5">
    <source>
        <dbReference type="Pfam" id="PF01258"/>
    </source>
</evidence>
<dbReference type="Proteomes" id="UP000037931">
    <property type="component" value="Unassembled WGS sequence"/>
</dbReference>
<dbReference type="EMBL" id="JSYZ01000009">
    <property type="protein sequence ID" value="KPA90620.1"/>
    <property type="molecule type" value="Genomic_DNA"/>
</dbReference>